<gene>
    <name evidence="2" type="ORF">PMAYCL1PPCAC_03281</name>
</gene>
<protein>
    <submittedName>
        <fullName evidence="2">Uncharacterized protein</fullName>
    </submittedName>
</protein>
<reference evidence="3" key="1">
    <citation type="submission" date="2022-10" db="EMBL/GenBank/DDBJ databases">
        <title>Genome assembly of Pristionchus species.</title>
        <authorList>
            <person name="Yoshida K."/>
            <person name="Sommer R.J."/>
        </authorList>
    </citation>
    <scope>NUCLEOTIDE SEQUENCE [LARGE SCALE GENOMIC DNA]</scope>
    <source>
        <strain evidence="3">RS5460</strain>
    </source>
</reference>
<sequence length="150" mass="16433">SLLCLLLFSPLISSFILLRNRPNIPVTLPPVRHQPSYVTFGDGITLDESSANSNHPYIPFTYPPSHDDSSGGFTPDESFTFGMGGVTPDGIYPLEENDDATTDESVTLNHRHHGFTFDDVTVDHHRTPPPLVTDAIVIPPTDPSEPPARE</sequence>
<accession>A0AAN4Z5X3</accession>
<dbReference type="AlphaFoldDB" id="A0AAN4Z5X3"/>
<dbReference type="Proteomes" id="UP001328107">
    <property type="component" value="Unassembled WGS sequence"/>
</dbReference>
<organism evidence="2 3">
    <name type="scientific">Pristionchus mayeri</name>
    <dbReference type="NCBI Taxonomy" id="1317129"/>
    <lineage>
        <taxon>Eukaryota</taxon>
        <taxon>Metazoa</taxon>
        <taxon>Ecdysozoa</taxon>
        <taxon>Nematoda</taxon>
        <taxon>Chromadorea</taxon>
        <taxon>Rhabditida</taxon>
        <taxon>Rhabditina</taxon>
        <taxon>Diplogasteromorpha</taxon>
        <taxon>Diplogasteroidea</taxon>
        <taxon>Neodiplogasteridae</taxon>
        <taxon>Pristionchus</taxon>
    </lineage>
</organism>
<evidence type="ECO:0000313" key="2">
    <source>
        <dbReference type="EMBL" id="GMR33086.1"/>
    </source>
</evidence>
<dbReference type="EMBL" id="BTRK01000001">
    <property type="protein sequence ID" value="GMR33086.1"/>
    <property type="molecule type" value="Genomic_DNA"/>
</dbReference>
<feature type="non-terminal residue" evidence="2">
    <location>
        <position position="1"/>
    </location>
</feature>
<proteinExistence type="predicted"/>
<feature type="region of interest" description="Disordered" evidence="1">
    <location>
        <begin position="55"/>
        <end position="97"/>
    </location>
</feature>
<evidence type="ECO:0000256" key="1">
    <source>
        <dbReference type="SAM" id="MobiDB-lite"/>
    </source>
</evidence>
<comment type="caution">
    <text evidence="2">The sequence shown here is derived from an EMBL/GenBank/DDBJ whole genome shotgun (WGS) entry which is preliminary data.</text>
</comment>
<evidence type="ECO:0000313" key="3">
    <source>
        <dbReference type="Proteomes" id="UP001328107"/>
    </source>
</evidence>
<name>A0AAN4Z5X3_9BILA</name>
<keyword evidence="3" id="KW-1185">Reference proteome</keyword>